<name>A0A8J6HCH9_TENMO</name>
<feature type="domain" description="Ion transport" evidence="11">
    <location>
        <begin position="644"/>
        <end position="877"/>
    </location>
</feature>
<comment type="subcellular location">
    <subcellularLocation>
        <location evidence="1">Membrane</location>
        <topology evidence="1">Multi-pass membrane protein</topology>
    </subcellularLocation>
</comment>
<keyword evidence="3 10" id="KW-0812">Transmembrane</keyword>
<dbReference type="Pfam" id="PF16519">
    <property type="entry name" value="TRPM_tetra"/>
    <property type="match status" value="1"/>
</dbReference>
<organism evidence="15 16">
    <name type="scientific">Tenebrio molitor</name>
    <name type="common">Yellow mealworm beetle</name>
    <dbReference type="NCBI Taxonomy" id="7067"/>
    <lineage>
        <taxon>Eukaryota</taxon>
        <taxon>Metazoa</taxon>
        <taxon>Ecdysozoa</taxon>
        <taxon>Arthropoda</taxon>
        <taxon>Hexapoda</taxon>
        <taxon>Insecta</taxon>
        <taxon>Pterygota</taxon>
        <taxon>Neoptera</taxon>
        <taxon>Endopterygota</taxon>
        <taxon>Coleoptera</taxon>
        <taxon>Polyphaga</taxon>
        <taxon>Cucujiformia</taxon>
        <taxon>Tenebrionidae</taxon>
        <taxon>Tenebrio</taxon>
    </lineage>
</organism>
<sequence>MCFSHKVTKGDGLFSHALVTLKKLLVTCQLTFIRSKFAALNSRHAYFLLVDNGTVGKYGAEIVLRRRLEKYISKQRLYPFTQSPIPIVCLVIEGGTNTIRAVLEYVTDDPPVPIVVCDGSGRAADLIAFMCKYELSVLKSMRDYIIATITRAFEVNRELAEGLYAELMQCVENKNLVNTITVFRIADKYDQKPQELDQTILTALFKSQHLSPTEQLSLALTWNRADIARSEIFIYGQEWPRGALEDAMMKALEHDRCDFVKLLLENGVSMRKFLTIPRLENLYNSKEGPSNTLQYILRDVRPHIPPGYVYTLHDIGLVINKLMGGAYRAFYTRRKFRPIYAKVMNKGQNMQRNSTSFVKQYGNAMSLLAQALPSNANPCLFDYPFNELLIWAVLMKRHKMALLMWQHGEEALAKALVGCKLYKAMAHEAAEDDMETEVYEELRSYGKEFENIALEVLDYCYRQDDDQTQQLLTCELQNWSGQTCLSLAVAANHRALLAHPCSQIILADLWMGGLRTRKNTNLKVIMGLLFAPYILKLEFKSKEELQLMPQTTEEHMELENDDDDKSDSDKTIDGEALLTENFIRRETVVQENGKVMSDLEDNKYHIFSTDIYQERIPRNRELKMSKKLYEFYTAPITKFWANSVAYLIFLIIFSYTILVKMDETPTWQEWLAISFLCTFGCEKLRELFSSEPVGIKQKLAVWCWNLWNPCDMAAVLFFLIGAALRFKQSTFEVGRVFYCINSIYWYLHILNILSVNKYLGPLVTMMGKMVKNMIYFVVLLLIVLMSFGVSRQAILFPNHEPNWGIARDVFLEPYFMLYGEVYADKIDPSCGGEGEKPCQTGRWVAPVIMSVYLLVANILLINLLIAVFNNIFNEVNAIAHQVWMFQRFTVVMEYEQKPLLPPPFIIFCHIYLLFKYLRRKMEGKEESYDNGLKLFLDRDEMERLYDFEEDCVEGYFAEQEFKLQQSTEERIKVTTERIEHLTQKVEDIHTKENIHTTALQNLEIRCRRLVEQLQDVSTDMEKIRTSVESQASTTAAAPTFDVTFVRERTISEPSEIIPDDIPFTKTGPPATKRRPIVRSLTEVRPDAYIFDNGQHIEYRYDEEDECNEEVDAIPKSESQQPLTFERQRTKSTDSKTSNDSGEISADDLGALSLEVLRNWTIQKRKDSTGTGRRSSDGGNGESERDDSTHGSKRSLNKRQLSQTQSEPETSDPPATATNPVRPMMMERSVTFTEPTIKVIPPTIAGGSNRTALLMHMHTEYTSITDELESVCGLLSPPRSPGLLSPPRPEQSPPSKLSRSSLENHCFITARGVGVEASGQRKRAQSEMSNPEMAINLEKEHLRSAEECDYMVMENLIQRRYDDEETDHGPINPDLLSVVTETREYRITPVGARPLRRASAIEGDVQIPQGSSSDSTQQDSTDRQDSTESNDIAAALLNQPPMPQRPSIVLDSSQLPIQREMQKADSTNSLHMQSETMC</sequence>
<dbReference type="InterPro" id="IPR037162">
    <property type="entry name" value="TRPM_tetra_sf"/>
</dbReference>
<keyword evidence="8" id="KW-0175">Coiled coil</keyword>
<keyword evidence="6 10" id="KW-0472">Membrane</keyword>
<dbReference type="Pfam" id="PF00520">
    <property type="entry name" value="Ion_trans"/>
    <property type="match status" value="1"/>
</dbReference>
<dbReference type="GO" id="GO:0005886">
    <property type="term" value="C:plasma membrane"/>
    <property type="evidence" value="ECO:0007669"/>
    <property type="project" value="TreeGrafter"/>
</dbReference>
<dbReference type="InterPro" id="IPR050927">
    <property type="entry name" value="TRPM"/>
</dbReference>
<dbReference type="PANTHER" id="PTHR13800:SF1">
    <property type="entry name" value="TRANSIENT RECEPTOR POTENTIAL CATION CHANNEL TRPM"/>
    <property type="match status" value="1"/>
</dbReference>
<evidence type="ECO:0000259" key="13">
    <source>
        <dbReference type="Pfam" id="PF18139"/>
    </source>
</evidence>
<reference evidence="15" key="1">
    <citation type="journal article" date="2020" name="J Insects Food Feed">
        <title>The yellow mealworm (Tenebrio molitor) genome: a resource for the emerging insects as food and feed industry.</title>
        <authorList>
            <person name="Eriksson T."/>
            <person name="Andere A."/>
            <person name="Kelstrup H."/>
            <person name="Emery V."/>
            <person name="Picard C."/>
        </authorList>
    </citation>
    <scope>NUCLEOTIDE SEQUENCE</scope>
    <source>
        <strain evidence="15">Stoneville</strain>
        <tissue evidence="15">Whole head</tissue>
    </source>
</reference>
<dbReference type="GO" id="GO:0051262">
    <property type="term" value="P:protein tetramerization"/>
    <property type="evidence" value="ECO:0007669"/>
    <property type="project" value="InterPro"/>
</dbReference>
<feature type="transmembrane region" description="Helical" evidence="10">
    <location>
        <begin position="736"/>
        <end position="753"/>
    </location>
</feature>
<dbReference type="Gene3D" id="1.20.5.1010">
    <property type="entry name" value="TRPM, tetramerisation domain"/>
    <property type="match status" value="1"/>
</dbReference>
<evidence type="ECO:0000256" key="4">
    <source>
        <dbReference type="ARBA" id="ARBA00022989"/>
    </source>
</evidence>
<evidence type="ECO:0000259" key="12">
    <source>
        <dbReference type="Pfam" id="PF16519"/>
    </source>
</evidence>
<keyword evidence="2" id="KW-0813">Transport</keyword>
<reference evidence="15" key="2">
    <citation type="submission" date="2021-08" db="EMBL/GenBank/DDBJ databases">
        <authorList>
            <person name="Eriksson T."/>
        </authorList>
    </citation>
    <scope>NUCLEOTIDE SEQUENCE</scope>
    <source>
        <strain evidence="15">Stoneville</strain>
        <tissue evidence="15">Whole head</tissue>
    </source>
</reference>
<dbReference type="InterPro" id="IPR041491">
    <property type="entry name" value="TRPM_SLOG"/>
</dbReference>
<evidence type="ECO:0000256" key="5">
    <source>
        <dbReference type="ARBA" id="ARBA00023065"/>
    </source>
</evidence>
<feature type="region of interest" description="Disordered" evidence="9">
    <location>
        <begin position="1164"/>
        <end position="1223"/>
    </location>
</feature>
<evidence type="ECO:0000256" key="6">
    <source>
        <dbReference type="ARBA" id="ARBA00023136"/>
    </source>
</evidence>
<feature type="coiled-coil region" evidence="8">
    <location>
        <begin position="964"/>
        <end position="1019"/>
    </location>
</feature>
<evidence type="ECO:0000259" key="11">
    <source>
        <dbReference type="Pfam" id="PF00520"/>
    </source>
</evidence>
<dbReference type="InterPro" id="IPR032415">
    <property type="entry name" value="TRPM_tetra"/>
</dbReference>
<evidence type="ECO:0008006" key="17">
    <source>
        <dbReference type="Google" id="ProtNLM"/>
    </source>
</evidence>
<feature type="region of interest" description="Disordered" evidence="9">
    <location>
        <begin position="1103"/>
        <end position="1145"/>
    </location>
</feature>
<evidence type="ECO:0000256" key="7">
    <source>
        <dbReference type="ARBA" id="ARBA00023303"/>
    </source>
</evidence>
<accession>A0A8J6HCH9</accession>
<feature type="transmembrane region" description="Helical" evidence="10">
    <location>
        <begin position="706"/>
        <end position="724"/>
    </location>
</feature>
<dbReference type="InterPro" id="IPR005821">
    <property type="entry name" value="Ion_trans_dom"/>
</dbReference>
<feature type="transmembrane region" description="Helical" evidence="10">
    <location>
        <begin position="773"/>
        <end position="790"/>
    </location>
</feature>
<feature type="domain" description="TRPM tetramerisation" evidence="12">
    <location>
        <begin position="968"/>
        <end position="1017"/>
    </location>
</feature>
<evidence type="ECO:0000259" key="14">
    <source>
        <dbReference type="Pfam" id="PF25508"/>
    </source>
</evidence>
<feature type="domain" description="TRPM SLOG" evidence="13">
    <location>
        <begin position="30"/>
        <end position="170"/>
    </location>
</feature>
<feature type="compositionally biased region" description="Polar residues" evidence="9">
    <location>
        <begin position="1197"/>
        <end position="1207"/>
    </location>
</feature>
<keyword evidence="16" id="KW-1185">Reference proteome</keyword>
<gene>
    <name evidence="15" type="ORF">GEV33_011244</name>
</gene>
<feature type="transmembrane region" description="Helical" evidence="10">
    <location>
        <begin position="843"/>
        <end position="868"/>
    </location>
</feature>
<dbReference type="InterPro" id="IPR057366">
    <property type="entry name" value="TRPM-like"/>
</dbReference>
<evidence type="ECO:0000256" key="2">
    <source>
        <dbReference type="ARBA" id="ARBA00022448"/>
    </source>
</evidence>
<dbReference type="EMBL" id="JABDTM020026722">
    <property type="protein sequence ID" value="KAH0811547.1"/>
    <property type="molecule type" value="Genomic_DNA"/>
</dbReference>
<evidence type="ECO:0000313" key="16">
    <source>
        <dbReference type="Proteomes" id="UP000719412"/>
    </source>
</evidence>
<evidence type="ECO:0000256" key="8">
    <source>
        <dbReference type="SAM" id="Coils"/>
    </source>
</evidence>
<keyword evidence="4 10" id="KW-1133">Transmembrane helix</keyword>
<keyword evidence="5" id="KW-0406">Ion transport</keyword>
<dbReference type="Proteomes" id="UP000719412">
    <property type="component" value="Unassembled WGS sequence"/>
</dbReference>
<evidence type="ECO:0000256" key="9">
    <source>
        <dbReference type="SAM" id="MobiDB-lite"/>
    </source>
</evidence>
<feature type="region of interest" description="Disordered" evidence="9">
    <location>
        <begin position="1396"/>
        <end position="1427"/>
    </location>
</feature>
<evidence type="ECO:0000256" key="1">
    <source>
        <dbReference type="ARBA" id="ARBA00004141"/>
    </source>
</evidence>
<feature type="region of interest" description="Disordered" evidence="9">
    <location>
        <begin position="1272"/>
        <end position="1299"/>
    </location>
</feature>
<dbReference type="GO" id="GO:0005261">
    <property type="term" value="F:monoatomic cation channel activity"/>
    <property type="evidence" value="ECO:0007669"/>
    <property type="project" value="TreeGrafter"/>
</dbReference>
<proteinExistence type="predicted"/>
<evidence type="ECO:0000313" key="15">
    <source>
        <dbReference type="EMBL" id="KAH0811547.1"/>
    </source>
</evidence>
<comment type="caution">
    <text evidence="15">The sequence shown here is derived from an EMBL/GenBank/DDBJ whole genome shotgun (WGS) entry which is preliminary data.</text>
</comment>
<protein>
    <recommendedName>
        <fullName evidence="17">Transient receptor potential cation channel trpm</fullName>
    </recommendedName>
</protein>
<dbReference type="Pfam" id="PF25508">
    <property type="entry name" value="TRPM2"/>
    <property type="match status" value="1"/>
</dbReference>
<dbReference type="Pfam" id="PF18139">
    <property type="entry name" value="LSDAT_euk"/>
    <property type="match status" value="1"/>
</dbReference>
<dbReference type="PANTHER" id="PTHR13800">
    <property type="entry name" value="TRANSIENT RECEPTOR POTENTIAL CATION CHANNEL, SUBFAMILY M, MEMBER 6"/>
    <property type="match status" value="1"/>
</dbReference>
<dbReference type="GO" id="GO:0030001">
    <property type="term" value="P:metal ion transport"/>
    <property type="evidence" value="ECO:0007669"/>
    <property type="project" value="TreeGrafter"/>
</dbReference>
<feature type="transmembrane region" description="Helical" evidence="10">
    <location>
        <begin position="899"/>
        <end position="917"/>
    </location>
</feature>
<keyword evidence="7" id="KW-0407">Ion channel</keyword>
<feature type="domain" description="TRPM-like" evidence="14">
    <location>
        <begin position="231"/>
        <end position="499"/>
    </location>
</feature>
<evidence type="ECO:0000256" key="10">
    <source>
        <dbReference type="SAM" id="Phobius"/>
    </source>
</evidence>
<evidence type="ECO:0000256" key="3">
    <source>
        <dbReference type="ARBA" id="ARBA00022692"/>
    </source>
</evidence>
<feature type="transmembrane region" description="Helical" evidence="10">
    <location>
        <begin position="639"/>
        <end position="658"/>
    </location>
</feature>
<feature type="compositionally biased region" description="Pro residues" evidence="9">
    <location>
        <begin position="1277"/>
        <end position="1291"/>
    </location>
</feature>